<evidence type="ECO:0000256" key="6">
    <source>
        <dbReference type="ARBA" id="ARBA00023306"/>
    </source>
</evidence>
<dbReference type="PROSITE" id="PS50054">
    <property type="entry name" value="TYR_PHOSPHATASE_DUAL"/>
    <property type="match status" value="1"/>
</dbReference>
<keyword evidence="5" id="KW-0904">Protein phosphatase</keyword>
<dbReference type="InterPro" id="IPR016130">
    <property type="entry name" value="Tyr_Pase_AS"/>
</dbReference>
<dbReference type="EC" id="3.1.3.48" evidence="2"/>
<feature type="domain" description="Tyrosine specific protein phosphatases" evidence="9">
    <location>
        <begin position="310"/>
        <end position="376"/>
    </location>
</feature>
<dbReference type="InterPro" id="IPR000340">
    <property type="entry name" value="Dual-sp_phosphatase_cat-dom"/>
</dbReference>
<keyword evidence="6" id="KW-0131">Cell cycle</keyword>
<dbReference type="Proteomes" id="UP000694925">
    <property type="component" value="Unplaced"/>
</dbReference>
<accession>A0AAJ7N6X8</accession>
<organism evidence="10 11">
    <name type="scientific">Ceratina calcarata</name>
    <dbReference type="NCBI Taxonomy" id="156304"/>
    <lineage>
        <taxon>Eukaryota</taxon>
        <taxon>Metazoa</taxon>
        <taxon>Ecdysozoa</taxon>
        <taxon>Arthropoda</taxon>
        <taxon>Hexapoda</taxon>
        <taxon>Insecta</taxon>
        <taxon>Pterygota</taxon>
        <taxon>Neoptera</taxon>
        <taxon>Endopterygota</taxon>
        <taxon>Hymenoptera</taxon>
        <taxon>Apocrita</taxon>
        <taxon>Aculeata</taxon>
        <taxon>Apoidea</taxon>
        <taxon>Anthophila</taxon>
        <taxon>Apidae</taxon>
        <taxon>Ceratina</taxon>
        <taxon>Zadontomerus</taxon>
    </lineage>
</organism>
<dbReference type="GO" id="GO:0051301">
    <property type="term" value="P:cell division"/>
    <property type="evidence" value="ECO:0007669"/>
    <property type="project" value="UniProtKB-KW"/>
</dbReference>
<reference evidence="11" key="1">
    <citation type="submission" date="2025-08" db="UniProtKB">
        <authorList>
            <consortium name="RefSeq"/>
        </authorList>
    </citation>
    <scope>IDENTIFICATION</scope>
    <source>
        <tissue evidence="11">Whole body</tissue>
    </source>
</reference>
<dbReference type="InterPro" id="IPR029260">
    <property type="entry name" value="DSPn"/>
</dbReference>
<evidence type="ECO:0000256" key="4">
    <source>
        <dbReference type="ARBA" id="ARBA00022801"/>
    </source>
</evidence>
<dbReference type="InterPro" id="IPR020422">
    <property type="entry name" value="TYR_PHOSPHATASE_DUAL_dom"/>
</dbReference>
<dbReference type="RefSeq" id="XP_017880696.1">
    <property type="nucleotide sequence ID" value="XM_018025207.2"/>
</dbReference>
<evidence type="ECO:0000256" key="7">
    <source>
        <dbReference type="SAM" id="MobiDB-lite"/>
    </source>
</evidence>
<dbReference type="SUPFAM" id="SSF52799">
    <property type="entry name" value="(Phosphotyrosine protein) phosphatases II"/>
    <property type="match status" value="2"/>
</dbReference>
<feature type="domain" description="Tyrosine-protein phosphatase" evidence="8">
    <location>
        <begin position="235"/>
        <end position="389"/>
    </location>
</feature>
<proteinExistence type="inferred from homology"/>
<keyword evidence="10" id="KW-1185">Reference proteome</keyword>
<dbReference type="Pfam" id="PF14671">
    <property type="entry name" value="DSPn"/>
    <property type="match status" value="1"/>
</dbReference>
<evidence type="ECO:0000256" key="1">
    <source>
        <dbReference type="ARBA" id="ARBA00007315"/>
    </source>
</evidence>
<feature type="compositionally biased region" description="Basic and acidic residues" evidence="7">
    <location>
        <begin position="458"/>
        <end position="474"/>
    </location>
</feature>
<keyword evidence="4" id="KW-0378">Hydrolase</keyword>
<feature type="region of interest" description="Disordered" evidence="7">
    <location>
        <begin position="458"/>
        <end position="486"/>
    </location>
</feature>
<evidence type="ECO:0000259" key="8">
    <source>
        <dbReference type="PROSITE" id="PS50054"/>
    </source>
</evidence>
<dbReference type="GO" id="GO:0004725">
    <property type="term" value="F:protein tyrosine phosphatase activity"/>
    <property type="evidence" value="ECO:0007669"/>
    <property type="project" value="UniProtKB-EC"/>
</dbReference>
<dbReference type="PROSITE" id="PS50056">
    <property type="entry name" value="TYR_PHOSPHATASE_2"/>
    <property type="match status" value="1"/>
</dbReference>
<dbReference type="Pfam" id="PF00782">
    <property type="entry name" value="DSPc"/>
    <property type="match status" value="1"/>
</dbReference>
<dbReference type="Gene3D" id="3.90.190.10">
    <property type="entry name" value="Protein tyrosine phosphatase superfamily"/>
    <property type="match status" value="2"/>
</dbReference>
<gene>
    <name evidence="11" type="primary">LOC108625305</name>
</gene>
<evidence type="ECO:0000256" key="3">
    <source>
        <dbReference type="ARBA" id="ARBA00022618"/>
    </source>
</evidence>
<dbReference type="InterPro" id="IPR044506">
    <property type="entry name" value="CDC14_C"/>
</dbReference>
<dbReference type="PANTHER" id="PTHR23339">
    <property type="entry name" value="TYROSINE SPECIFIC PROTEIN PHOSPHATASE AND DUAL SPECIFICITY PROTEIN PHOSPHATASE"/>
    <property type="match status" value="1"/>
</dbReference>
<dbReference type="KEGG" id="ccal:108625305"/>
<dbReference type="GeneID" id="108625305"/>
<sequence>MIAFKEAKFMQNNRARRSNALRYPFTMYEQKSSGLPKSNRHMCDSRNFNPDDITTIYKHPDVTYICEYLKDKLYFATLSNGRKDAKSTSNIHFFTIDDELIYNNFYNDFGPLNLACLYRYCCKVTKKLQSPGNKHRQIVHYTSQRDQKRANSAYLIASYAVLYLDKSPREAYNLLFMGGEIPIKPFRDASMGSSIYSIHLLDCLNALKKAASYGFFDFNDFDLEEYEKYEDMRNGALNWMVPQKFLAFVGPSTEPGTPYHPPECYIDYFLKNQVTAVVRLSKKVYDASRFTEAGITHYDMFMPDGTVPPKRILNEFLQLSENSGGPIAVHCKAGLGRTGSLIAAYLIKHYKMTAREAIAWIRICRPGSVIGHQQAWLENIEKNLLNAGQQYKLKYYGDNDVILHHKRGIYSLADKIEKKIQYPPESGRTEFNTHDDSTMEKKGKTRFTRIWGKLRSIRGTEDSERATQKYRSTDQQHNPTQGDRLNEIRMNRFKSSRSLDSRQKNYISYGLDALKGARRRK</sequence>
<dbReference type="AlphaFoldDB" id="A0AAJ7N6X8"/>
<dbReference type="FunFam" id="3.90.190.10:FF:000006">
    <property type="entry name" value="Dual specificity protein phosphatase CDC14B"/>
    <property type="match status" value="1"/>
</dbReference>
<protein>
    <recommendedName>
        <fullName evidence="2">protein-tyrosine-phosphatase</fullName>
        <ecNumber evidence="2">3.1.3.48</ecNumber>
    </recommendedName>
</protein>
<comment type="similarity">
    <text evidence="1">Belongs to the protein-tyrosine phosphatase family. Non-receptor class CDC14 subfamily.</text>
</comment>
<dbReference type="CDD" id="cd17657">
    <property type="entry name" value="CDC14_N"/>
    <property type="match status" value="1"/>
</dbReference>
<dbReference type="InterPro" id="IPR029021">
    <property type="entry name" value="Prot-tyrosine_phosphatase-like"/>
</dbReference>
<evidence type="ECO:0000313" key="11">
    <source>
        <dbReference type="RefSeq" id="XP_017880696.1"/>
    </source>
</evidence>
<dbReference type="InterPro" id="IPR000387">
    <property type="entry name" value="Tyr_Pase_dom"/>
</dbReference>
<evidence type="ECO:0000256" key="5">
    <source>
        <dbReference type="ARBA" id="ARBA00022912"/>
    </source>
</evidence>
<evidence type="ECO:0000259" key="9">
    <source>
        <dbReference type="PROSITE" id="PS50056"/>
    </source>
</evidence>
<dbReference type="InterPro" id="IPR050561">
    <property type="entry name" value="PTP"/>
</dbReference>
<name>A0AAJ7N6X8_9HYME</name>
<evidence type="ECO:0000256" key="2">
    <source>
        <dbReference type="ARBA" id="ARBA00013064"/>
    </source>
</evidence>
<evidence type="ECO:0000313" key="10">
    <source>
        <dbReference type="Proteomes" id="UP000694925"/>
    </source>
</evidence>
<keyword evidence="3" id="KW-0132">Cell division</keyword>
<dbReference type="SMART" id="SM00195">
    <property type="entry name" value="DSPc"/>
    <property type="match status" value="1"/>
</dbReference>
<dbReference type="CDD" id="cd14499">
    <property type="entry name" value="CDC14_C"/>
    <property type="match status" value="1"/>
</dbReference>
<dbReference type="PROSITE" id="PS00383">
    <property type="entry name" value="TYR_PHOSPHATASE_1"/>
    <property type="match status" value="1"/>
</dbReference>